<dbReference type="KEGG" id="nai:NECAME_00371"/>
<organism evidence="1 2">
    <name type="scientific">Necator americanus</name>
    <name type="common">Human hookworm</name>
    <dbReference type="NCBI Taxonomy" id="51031"/>
    <lineage>
        <taxon>Eukaryota</taxon>
        <taxon>Metazoa</taxon>
        <taxon>Ecdysozoa</taxon>
        <taxon>Nematoda</taxon>
        <taxon>Chromadorea</taxon>
        <taxon>Rhabditida</taxon>
        <taxon>Rhabditina</taxon>
        <taxon>Rhabditomorpha</taxon>
        <taxon>Strongyloidea</taxon>
        <taxon>Ancylostomatidae</taxon>
        <taxon>Bunostominae</taxon>
        <taxon>Necator</taxon>
    </lineage>
</organism>
<accession>W2TDA2</accession>
<keyword evidence="2" id="KW-1185">Reference proteome</keyword>
<sequence>MTHTGGNNVVFECHQDSKAVLDSVNSPEFMNFDYENIELLGELTKVLARIKGRILEAARFRGLHERDETEMNQHF</sequence>
<evidence type="ECO:0000313" key="1">
    <source>
        <dbReference type="EMBL" id="ETN78997.1"/>
    </source>
</evidence>
<dbReference type="EMBL" id="KI659683">
    <property type="protein sequence ID" value="ETN78997.1"/>
    <property type="molecule type" value="Genomic_DNA"/>
</dbReference>
<evidence type="ECO:0000313" key="2">
    <source>
        <dbReference type="Proteomes" id="UP000053676"/>
    </source>
</evidence>
<dbReference type="Proteomes" id="UP000053676">
    <property type="component" value="Unassembled WGS sequence"/>
</dbReference>
<proteinExistence type="predicted"/>
<protein>
    <submittedName>
        <fullName evidence="1">Uncharacterized protein</fullName>
    </submittedName>
</protein>
<dbReference type="AlphaFoldDB" id="W2TDA2"/>
<reference evidence="2" key="1">
    <citation type="journal article" date="2014" name="Nat. Genet.">
        <title>Genome of the human hookworm Necator americanus.</title>
        <authorList>
            <person name="Tang Y.T."/>
            <person name="Gao X."/>
            <person name="Rosa B.A."/>
            <person name="Abubucker S."/>
            <person name="Hallsworth-Pepin K."/>
            <person name="Martin J."/>
            <person name="Tyagi R."/>
            <person name="Heizer E."/>
            <person name="Zhang X."/>
            <person name="Bhonagiri-Palsikar V."/>
            <person name="Minx P."/>
            <person name="Warren W.C."/>
            <person name="Wang Q."/>
            <person name="Zhan B."/>
            <person name="Hotez P.J."/>
            <person name="Sternberg P.W."/>
            <person name="Dougall A."/>
            <person name="Gaze S.T."/>
            <person name="Mulvenna J."/>
            <person name="Sotillo J."/>
            <person name="Ranganathan S."/>
            <person name="Rabelo E.M."/>
            <person name="Wilson R.K."/>
            <person name="Felgner P.L."/>
            <person name="Bethony J."/>
            <person name="Hawdon J.M."/>
            <person name="Gasser R.B."/>
            <person name="Loukas A."/>
            <person name="Mitreva M."/>
        </authorList>
    </citation>
    <scope>NUCLEOTIDE SEQUENCE [LARGE SCALE GENOMIC DNA]</scope>
</reference>
<name>W2TDA2_NECAM</name>
<gene>
    <name evidence="1" type="ORF">NECAME_00371</name>
</gene>